<gene>
    <name evidence="2" type="ORF">UFOVP733_21</name>
    <name evidence="3" type="ORF">UFOVP743_38</name>
</gene>
<organism evidence="2">
    <name type="scientific">uncultured Caudovirales phage</name>
    <dbReference type="NCBI Taxonomy" id="2100421"/>
    <lineage>
        <taxon>Viruses</taxon>
        <taxon>Duplodnaviria</taxon>
        <taxon>Heunggongvirae</taxon>
        <taxon>Uroviricota</taxon>
        <taxon>Caudoviricetes</taxon>
        <taxon>Peduoviridae</taxon>
        <taxon>Maltschvirus</taxon>
        <taxon>Maltschvirus maltsch</taxon>
    </lineage>
</organism>
<feature type="coiled-coil region" evidence="1">
    <location>
        <begin position="27"/>
        <end position="54"/>
    </location>
</feature>
<protein>
    <submittedName>
        <fullName evidence="2">Uncharacterized protein</fullName>
    </submittedName>
</protein>
<evidence type="ECO:0000256" key="1">
    <source>
        <dbReference type="SAM" id="Coils"/>
    </source>
</evidence>
<reference evidence="2" key="1">
    <citation type="submission" date="2020-04" db="EMBL/GenBank/DDBJ databases">
        <authorList>
            <person name="Chiriac C."/>
            <person name="Salcher M."/>
            <person name="Ghai R."/>
            <person name="Kavagutti S V."/>
        </authorList>
    </citation>
    <scope>NUCLEOTIDE SEQUENCE</scope>
</reference>
<evidence type="ECO:0000313" key="3">
    <source>
        <dbReference type="EMBL" id="CAB5224925.1"/>
    </source>
</evidence>
<sequence>MGKYEDLRQELKEYMSDNFFRSDSYFMENQKSEVNELKDKVKILADEIKDLKFHLEIKKCALCHTTISNDKFIVRLPAFKISLKDFSAVVPVEYEDKSVCCECHENFNRY</sequence>
<dbReference type="EMBL" id="LR798336">
    <property type="protein sequence ID" value="CAB5224925.1"/>
    <property type="molecule type" value="Genomic_DNA"/>
</dbReference>
<dbReference type="SUPFAM" id="SSF48695">
    <property type="entry name" value="Multiheme cytochromes"/>
    <property type="match status" value="1"/>
</dbReference>
<name>A0A6J5NV10_9CAUD</name>
<dbReference type="InterPro" id="IPR036280">
    <property type="entry name" value="Multihaem_cyt_sf"/>
</dbReference>
<dbReference type="EMBL" id="LR796712">
    <property type="protein sequence ID" value="CAB4160978.1"/>
    <property type="molecule type" value="Genomic_DNA"/>
</dbReference>
<accession>A0A6J5NV10</accession>
<proteinExistence type="predicted"/>
<evidence type="ECO:0000313" key="2">
    <source>
        <dbReference type="EMBL" id="CAB4160978.1"/>
    </source>
</evidence>
<keyword evidence="1" id="KW-0175">Coiled coil</keyword>